<comment type="caution">
    <text evidence="2">The sequence shown here is derived from an EMBL/GenBank/DDBJ whole genome shotgun (WGS) entry which is preliminary data.</text>
</comment>
<evidence type="ECO:0000313" key="2">
    <source>
        <dbReference type="EMBL" id="GLB82178.1"/>
    </source>
</evidence>
<evidence type="ECO:0000313" key="3">
    <source>
        <dbReference type="Proteomes" id="UP001165663"/>
    </source>
</evidence>
<dbReference type="EMBL" id="BRXE01000009">
    <property type="protein sequence ID" value="GLB82178.1"/>
    <property type="molecule type" value="Genomic_DNA"/>
</dbReference>
<protein>
    <recommendedName>
        <fullName evidence="1">PE domain-containing protein</fullName>
    </recommendedName>
</protein>
<dbReference type="Gene3D" id="1.10.287.850">
    <property type="entry name" value="HP0062-like domain"/>
    <property type="match status" value="1"/>
</dbReference>
<dbReference type="InterPro" id="IPR038332">
    <property type="entry name" value="PPE_sf"/>
</dbReference>
<dbReference type="Pfam" id="PF21526">
    <property type="entry name" value="PGRS"/>
    <property type="match status" value="1"/>
</dbReference>
<sequence>MSSVIATPELFSVAAADLGNIGSAVSQANAAASAQTTTLLAAGADDVSGAIAEVFAAYGQAYQALSKQAAAFHNEFVRLINAGASAYAGVEAANSNPLQIIAQDLLGVINAPTEALLGRPLIGNGANGAPGTGADGAPGGILIGNGGNGGSGGGADLNGGNGGAAGLFGNGGSGGNGAGGAISGVGGKGGAGGLIFGTGGAGGAGGLSTDFNHKGGNGGNGGSAGLFGMGGAGGAGGYGDVAPPERHNRRTWR</sequence>
<reference evidence="2" key="1">
    <citation type="submission" date="2022-07" db="EMBL/GenBank/DDBJ databases">
        <title>Mycobacterium kiyosense sp. nov., scotochromogenic slow-glowing species isolated from respiratory specimens.</title>
        <authorList>
            <person name="Fukano H."/>
            <person name="Kazumi Y."/>
            <person name="Sakagami N."/>
            <person name="Ato M."/>
            <person name="Mitarai S."/>
            <person name="Hoshino Y."/>
        </authorList>
    </citation>
    <scope>NUCLEOTIDE SEQUENCE</scope>
    <source>
        <strain evidence="2">SRL2020-028</strain>
    </source>
</reference>
<dbReference type="Proteomes" id="UP001165663">
    <property type="component" value="Unassembled WGS sequence"/>
</dbReference>
<feature type="domain" description="PE" evidence="1">
    <location>
        <begin position="4"/>
        <end position="94"/>
    </location>
</feature>
<organism evidence="2 3">
    <name type="scientific">Mycobacterium kiyosense</name>
    <dbReference type="NCBI Taxonomy" id="2871094"/>
    <lineage>
        <taxon>Bacteria</taxon>
        <taxon>Bacillati</taxon>
        <taxon>Actinomycetota</taxon>
        <taxon>Actinomycetes</taxon>
        <taxon>Mycobacteriales</taxon>
        <taxon>Mycobacteriaceae</taxon>
        <taxon>Mycobacterium</taxon>
    </lineage>
</organism>
<accession>A0AA37PW17</accession>
<dbReference type="AlphaFoldDB" id="A0AA37PW17"/>
<proteinExistence type="predicted"/>
<name>A0AA37PW17_9MYCO</name>
<dbReference type="InterPro" id="IPR000084">
    <property type="entry name" value="PE-PGRS_N"/>
</dbReference>
<dbReference type="Pfam" id="PF00934">
    <property type="entry name" value="PE"/>
    <property type="match status" value="1"/>
</dbReference>
<gene>
    <name evidence="2" type="ORF">SRL2020028_14340</name>
</gene>
<dbReference type="SUPFAM" id="SSF140459">
    <property type="entry name" value="PE/PPE dimer-like"/>
    <property type="match status" value="1"/>
</dbReference>
<evidence type="ECO:0000259" key="1">
    <source>
        <dbReference type="Pfam" id="PF00934"/>
    </source>
</evidence>
<dbReference type="InterPro" id="IPR048996">
    <property type="entry name" value="PGRS_rpt"/>
</dbReference>